<evidence type="ECO:0000256" key="6">
    <source>
        <dbReference type="SAM" id="MobiDB-lite"/>
    </source>
</evidence>
<accession>A0A4V4M2A5</accession>
<dbReference type="OMA" id="KWEKMQN"/>
<dbReference type="CDD" id="cd08047">
    <property type="entry name" value="TAF7"/>
    <property type="match status" value="1"/>
</dbReference>
<gene>
    <name evidence="8" type="ORF">E3P90_01133</name>
</gene>
<dbReference type="Proteomes" id="UP000306954">
    <property type="component" value="Unassembled WGS sequence"/>
</dbReference>
<evidence type="ECO:0000256" key="4">
    <source>
        <dbReference type="ARBA" id="ARBA00023163"/>
    </source>
</evidence>
<feature type="compositionally biased region" description="Polar residues" evidence="6">
    <location>
        <begin position="7"/>
        <end position="29"/>
    </location>
</feature>
<feature type="compositionally biased region" description="Basic and acidic residues" evidence="6">
    <location>
        <begin position="365"/>
        <end position="375"/>
    </location>
</feature>
<feature type="compositionally biased region" description="Acidic residues" evidence="6">
    <location>
        <begin position="346"/>
        <end position="364"/>
    </location>
</feature>
<sequence>MEDGENSEQQSAQPTRLPSLSLSQPQIPESSSAATQQQQQQSPQPPQPQPSGPIKPSKLKLTIPAHLKEEKAQKDAQAKHLRRGGRTRQSAGFSGGSKDDSDRYKPPKFKSNLKLKVKQLGEAPTGPAAFLNSYDRELDSDDEDLHIEEQFVLRMPENDADTDRLRDMVQKRDVQDDVWFKFKDSRRAQFHIGEKLRSAKLVDLPTIIESQKTLDNKQMFKIADICQMLVVGDEIQPDAPETKAFNTNEYVYPHGITPPMKHARKRRFRKRVNRQTIETVEEEVERLLTQDAKSDKVEYDVLDRTAFEAEIAQDESEAGTPYPYPEESFNATPRAESEVGSLMGDREEEEEEEEGGDLDMDLAAEIDKEMENQGKDEDDDDDDDEDDSSSEEEIEEEEEEEQEGNVDNVTMELARRGKLLNEEIRDVETALSKKRAETATTGNPIIKRRFEDALRKLQADLDAKKQQLDDIHEERRRIIEEKKAEEESEVIRANEVVEESEPQPEQTQVAPLPEPEPEPEPAGQEQVTMEVDKALFEV</sequence>
<reference evidence="8 9" key="1">
    <citation type="submission" date="2019-03" db="EMBL/GenBank/DDBJ databases">
        <title>Sequencing 23 genomes of Wallemia ichthyophaga.</title>
        <authorList>
            <person name="Gostincar C."/>
        </authorList>
    </citation>
    <scope>NUCLEOTIDE SEQUENCE [LARGE SCALE GENOMIC DNA]</scope>
    <source>
        <strain evidence="8 9">EXF-8621</strain>
    </source>
</reference>
<evidence type="ECO:0000256" key="5">
    <source>
        <dbReference type="ARBA" id="ARBA00023242"/>
    </source>
</evidence>
<comment type="caution">
    <text evidence="8">The sequence shown here is derived from an EMBL/GenBank/DDBJ whole genome shotgun (WGS) entry which is preliminary data.</text>
</comment>
<feature type="region of interest" description="Disordered" evidence="6">
    <location>
        <begin position="484"/>
        <end position="528"/>
    </location>
</feature>
<evidence type="ECO:0000259" key="7">
    <source>
        <dbReference type="SMART" id="SM01370"/>
    </source>
</evidence>
<evidence type="ECO:0000313" key="8">
    <source>
        <dbReference type="EMBL" id="TIB14911.1"/>
    </source>
</evidence>
<organism evidence="8 9">
    <name type="scientific">Wallemia ichthyophaga</name>
    <dbReference type="NCBI Taxonomy" id="245174"/>
    <lineage>
        <taxon>Eukaryota</taxon>
        <taxon>Fungi</taxon>
        <taxon>Dikarya</taxon>
        <taxon>Basidiomycota</taxon>
        <taxon>Wallemiomycotina</taxon>
        <taxon>Wallemiomycetes</taxon>
        <taxon>Wallemiales</taxon>
        <taxon>Wallemiaceae</taxon>
        <taxon>Wallemia</taxon>
    </lineage>
</organism>
<keyword evidence="5" id="KW-0539">Nucleus</keyword>
<dbReference type="InterPro" id="IPR006751">
    <property type="entry name" value="TAFII55_prot_cons_reg"/>
</dbReference>
<proteinExistence type="inferred from homology"/>
<evidence type="ECO:0000256" key="2">
    <source>
        <dbReference type="ARBA" id="ARBA00009368"/>
    </source>
</evidence>
<comment type="subcellular location">
    <subcellularLocation>
        <location evidence="1">Nucleus</location>
    </subcellularLocation>
</comment>
<dbReference type="GO" id="GO:0016251">
    <property type="term" value="F:RNA polymerase II general transcription initiation factor activity"/>
    <property type="evidence" value="ECO:0007669"/>
    <property type="project" value="TreeGrafter"/>
</dbReference>
<feature type="compositionally biased region" description="Low complexity" evidence="6">
    <location>
        <begin position="30"/>
        <end position="42"/>
    </location>
</feature>
<protein>
    <recommendedName>
        <fullName evidence="7">TAFII55 protein conserved region domain-containing protein</fullName>
    </recommendedName>
</protein>
<dbReference type="PANTHER" id="PTHR12228">
    <property type="entry name" value="TRANSCRIPTION INITIATION FACTOR TFIID 55 KD SUBUNIT-RELATED"/>
    <property type="match status" value="1"/>
</dbReference>
<feature type="compositionally biased region" description="Acidic residues" evidence="6">
    <location>
        <begin position="376"/>
        <end position="404"/>
    </location>
</feature>
<feature type="compositionally biased region" description="Basic and acidic residues" evidence="6">
    <location>
        <begin position="66"/>
        <end position="78"/>
    </location>
</feature>
<evidence type="ECO:0000313" key="9">
    <source>
        <dbReference type="Proteomes" id="UP000306954"/>
    </source>
</evidence>
<dbReference type="AlphaFoldDB" id="A0A4V4M2A5"/>
<feature type="region of interest" description="Disordered" evidence="6">
    <location>
        <begin position="311"/>
        <end position="411"/>
    </location>
</feature>
<dbReference type="SMART" id="SM01370">
    <property type="entry name" value="TAFII55_N"/>
    <property type="match status" value="1"/>
</dbReference>
<feature type="compositionally biased region" description="Pro residues" evidence="6">
    <location>
        <begin position="43"/>
        <end position="53"/>
    </location>
</feature>
<feature type="region of interest" description="Disordered" evidence="6">
    <location>
        <begin position="1"/>
        <end position="110"/>
    </location>
</feature>
<dbReference type="GO" id="GO:0005669">
    <property type="term" value="C:transcription factor TFIID complex"/>
    <property type="evidence" value="ECO:0007669"/>
    <property type="project" value="InterPro"/>
</dbReference>
<comment type="similarity">
    <text evidence="2">Belongs to the TAF7 family.</text>
</comment>
<keyword evidence="3" id="KW-0805">Transcription regulation</keyword>
<dbReference type="EMBL" id="SPOF01000009">
    <property type="protein sequence ID" value="TIB14911.1"/>
    <property type="molecule type" value="Genomic_DNA"/>
</dbReference>
<dbReference type="PANTHER" id="PTHR12228:SF0">
    <property type="entry name" value="TATA-BOX BINDING PROTEIN ASSOCIATED FACTOR 7"/>
    <property type="match status" value="1"/>
</dbReference>
<evidence type="ECO:0000256" key="1">
    <source>
        <dbReference type="ARBA" id="ARBA00004123"/>
    </source>
</evidence>
<dbReference type="Pfam" id="PF04658">
    <property type="entry name" value="TAFII55_N"/>
    <property type="match status" value="1"/>
</dbReference>
<dbReference type="GO" id="GO:0051123">
    <property type="term" value="P:RNA polymerase II preinitiation complex assembly"/>
    <property type="evidence" value="ECO:0007669"/>
    <property type="project" value="TreeGrafter"/>
</dbReference>
<dbReference type="InterPro" id="IPR037817">
    <property type="entry name" value="TAF7"/>
</dbReference>
<evidence type="ECO:0000256" key="3">
    <source>
        <dbReference type="ARBA" id="ARBA00023015"/>
    </source>
</evidence>
<name>A0A4V4M2A5_WALIC</name>
<feature type="domain" description="TAFII55 protein conserved region" evidence="7">
    <location>
        <begin position="147"/>
        <end position="296"/>
    </location>
</feature>
<keyword evidence="4" id="KW-0804">Transcription</keyword>